<dbReference type="PANTHER" id="PTHR47962:SF7">
    <property type="entry name" value="MITOCHONDRIAL ATP-DEPENDENT HELICASE IRC3-RELATED"/>
    <property type="match status" value="1"/>
</dbReference>
<dbReference type="GO" id="GO:0016887">
    <property type="term" value="F:ATP hydrolysis activity"/>
    <property type="evidence" value="ECO:0007669"/>
    <property type="project" value="TreeGrafter"/>
</dbReference>
<dbReference type="InterPro" id="IPR027417">
    <property type="entry name" value="P-loop_NTPase"/>
</dbReference>
<dbReference type="PROSITE" id="PS51192">
    <property type="entry name" value="HELICASE_ATP_BIND_1"/>
    <property type="match status" value="1"/>
</dbReference>
<dbReference type="GO" id="GO:0003677">
    <property type="term" value="F:DNA binding"/>
    <property type="evidence" value="ECO:0007669"/>
    <property type="project" value="InterPro"/>
</dbReference>
<name>A0A1H8IMA7_9RHOB</name>
<keyword evidence="2" id="KW-0378">Hydrolase</keyword>
<dbReference type="EMBL" id="FOBO01000024">
    <property type="protein sequence ID" value="SEN69833.1"/>
    <property type="molecule type" value="Genomic_DNA"/>
</dbReference>
<dbReference type="InterPro" id="IPR052511">
    <property type="entry name" value="ATP-dep_Helicase"/>
</dbReference>
<dbReference type="InterPro" id="IPR014001">
    <property type="entry name" value="Helicase_ATP-bd"/>
</dbReference>
<keyword evidence="2" id="KW-0067">ATP-binding</keyword>
<dbReference type="SUPFAM" id="SSF52540">
    <property type="entry name" value="P-loop containing nucleoside triphosphate hydrolases"/>
    <property type="match status" value="1"/>
</dbReference>
<dbReference type="RefSeq" id="WP_074788149.1">
    <property type="nucleotide sequence ID" value="NZ_FOBO01000024.1"/>
</dbReference>
<dbReference type="Proteomes" id="UP000182160">
    <property type="component" value="Unassembled WGS sequence"/>
</dbReference>
<dbReference type="AlphaFoldDB" id="A0A1H8IMA7"/>
<protein>
    <submittedName>
        <fullName evidence="2">Helicase conserved C-terminal domain-containing protein</fullName>
    </submittedName>
</protein>
<dbReference type="SMART" id="SM00487">
    <property type="entry name" value="DEXDc"/>
    <property type="match status" value="1"/>
</dbReference>
<dbReference type="GO" id="GO:0005524">
    <property type="term" value="F:ATP binding"/>
    <property type="evidence" value="ECO:0007669"/>
    <property type="project" value="InterPro"/>
</dbReference>
<keyword evidence="2" id="KW-0347">Helicase</keyword>
<dbReference type="PANTHER" id="PTHR47962">
    <property type="entry name" value="ATP-DEPENDENT HELICASE LHR-RELATED-RELATED"/>
    <property type="match status" value="1"/>
</dbReference>
<proteinExistence type="predicted"/>
<evidence type="ECO:0000313" key="3">
    <source>
        <dbReference type="Proteomes" id="UP000182160"/>
    </source>
</evidence>
<dbReference type="InterPro" id="IPR001650">
    <property type="entry name" value="Helicase_C-like"/>
</dbReference>
<reference evidence="2 3" key="1">
    <citation type="submission" date="2016-10" db="EMBL/GenBank/DDBJ databases">
        <authorList>
            <person name="de Groot N.N."/>
        </authorList>
    </citation>
    <scope>NUCLEOTIDE SEQUENCE [LARGE SCALE GENOMIC DNA]</scope>
    <source>
        <strain evidence="2 3">DSM 11457</strain>
    </source>
</reference>
<sequence length="493" mass="54456">MNDLFTPPITPKILRPHQAKAMDMLRQSLGMGYKHVVLQAPTGFGKTLVAAKIIQGAYEKGNRVIFTAPAISLIDQSVEAFEAEGIFDIGVMQAQHPRTDPLARVQVASVQTLVRREIPEAALVIVDECHQRFKKIEQMMKDRPDIVFIGLTATPWAKGMGLLWDDLVVPTTIKALIEQEYLSKFRVLAPDVPDLSEVKAQGGDYNEGQAAQVMQGKALMASVVETWLTQGEDRPTLLFGVNCAHAEALCEAFKDAGVASAYVDAFTDNIERNLIERQFRAREIKVVCSVRTLTTGVDWPVSCIIDAAPTKSEILHVQKIGRGLRIQDGSEDLLILDHAGNTLRLGLVTDIHSTALDASKPGERAAGRLKTQKLPKPCARCETLHTGRYCPSCGHERKPVSGVDTIDGELVEVGETRKAPTKSDKQNFWSMALTVDDQRGKGGRMANALYKRKFGVWPKELSDRRIEPDQAFRNYVKSCDIAYANRKNKQGAL</sequence>
<dbReference type="Pfam" id="PF04851">
    <property type="entry name" value="ResIII"/>
    <property type="match status" value="1"/>
</dbReference>
<keyword evidence="2" id="KW-0547">Nucleotide-binding</keyword>
<dbReference type="InterPro" id="IPR006935">
    <property type="entry name" value="Helicase/UvrB_N"/>
</dbReference>
<dbReference type="SMART" id="SM00490">
    <property type="entry name" value="HELICc"/>
    <property type="match status" value="1"/>
</dbReference>
<feature type="domain" description="Helicase ATP-binding" evidence="1">
    <location>
        <begin position="27"/>
        <end position="173"/>
    </location>
</feature>
<accession>A0A1H8IMA7</accession>
<gene>
    <name evidence="2" type="ORF">SAMN04488077_12440</name>
</gene>
<dbReference type="GO" id="GO:0004386">
    <property type="term" value="F:helicase activity"/>
    <property type="evidence" value="ECO:0007669"/>
    <property type="project" value="UniProtKB-KW"/>
</dbReference>
<dbReference type="Gene3D" id="3.40.50.300">
    <property type="entry name" value="P-loop containing nucleotide triphosphate hydrolases"/>
    <property type="match status" value="2"/>
</dbReference>
<evidence type="ECO:0000259" key="1">
    <source>
        <dbReference type="PROSITE" id="PS51192"/>
    </source>
</evidence>
<evidence type="ECO:0000313" key="2">
    <source>
        <dbReference type="EMBL" id="SEN69833.1"/>
    </source>
</evidence>
<dbReference type="Pfam" id="PF00271">
    <property type="entry name" value="Helicase_C"/>
    <property type="match status" value="1"/>
</dbReference>
<organism evidence="2 3">
    <name type="scientific">Roseovarius tolerans</name>
    <dbReference type="NCBI Taxonomy" id="74031"/>
    <lineage>
        <taxon>Bacteria</taxon>
        <taxon>Pseudomonadati</taxon>
        <taxon>Pseudomonadota</taxon>
        <taxon>Alphaproteobacteria</taxon>
        <taxon>Rhodobacterales</taxon>
        <taxon>Roseobacteraceae</taxon>
        <taxon>Roseovarius</taxon>
    </lineage>
</organism>